<dbReference type="EMBL" id="JAMSCK010000001">
    <property type="protein sequence ID" value="MCM8568318.1"/>
    <property type="molecule type" value="Genomic_DNA"/>
</dbReference>
<evidence type="ECO:0000313" key="3">
    <source>
        <dbReference type="Proteomes" id="UP001155077"/>
    </source>
</evidence>
<dbReference type="InterPro" id="IPR017853">
    <property type="entry name" value="GH"/>
</dbReference>
<feature type="domain" description="Glycosyl hydrolase family 13 catalytic" evidence="1">
    <location>
        <begin position="60"/>
        <end position="392"/>
    </location>
</feature>
<dbReference type="InterPro" id="IPR013780">
    <property type="entry name" value="Glyco_hydro_b"/>
</dbReference>
<evidence type="ECO:0000259" key="1">
    <source>
        <dbReference type="SMART" id="SM00642"/>
    </source>
</evidence>
<dbReference type="SUPFAM" id="SSF51011">
    <property type="entry name" value="Glycosyl hydrolase domain"/>
    <property type="match status" value="1"/>
</dbReference>
<keyword evidence="2" id="KW-0378">Hydrolase</keyword>
<sequence>MKKLFFALLSVLLFISCKDDPKKDHLAEENQDSVSLAPVSDEMMETAIIYEANIRQYSPEGTFDAFTKDIPQLKELGVKIIWLMPIHPISMKNRKATGGKDVADIEDPEERKKYLGSYYSISDYTAVNEEHGNMEDFDELVETAHENGMYVILDWVANHTGWDHQWLEDHPDWYTQNEKGEPIDPINPDTGESWGWTDVADLNFDNQELRKQMIQDMIFWVKEHDIDGYRADAAHSVPTDFWETAADSLKKYKPVFMLAEAESPKDLFYNAFDMGYNWEGHHVMNEIAQGKKTAKDWDNYMKKIDTTFQDDDFLMNFITNHDENSWAGTVKERMGDASEAMLAMSYTIPGMPLIYSGQEYDMDKRLKFFEKDTIPKQKGKVYPVLEKLGELKVSNPALNGGKNAASYTDVTSSQDDKILAFKREKNGEELYYIANMSENPVSFTIDLEGNFRDYMNQSEMKISADKSIEFGPWEYKILLGTEE</sequence>
<dbReference type="InterPro" id="IPR032091">
    <property type="entry name" value="Malt_amylase-like_C"/>
</dbReference>
<gene>
    <name evidence="2" type="ORF">NE848_02945</name>
</gene>
<organism evidence="2 3">
    <name type="scientific">Gramella jeungdoensis</name>
    <dbReference type="NCBI Taxonomy" id="708091"/>
    <lineage>
        <taxon>Bacteria</taxon>
        <taxon>Pseudomonadati</taxon>
        <taxon>Bacteroidota</taxon>
        <taxon>Flavobacteriia</taxon>
        <taxon>Flavobacteriales</taxon>
        <taxon>Flavobacteriaceae</taxon>
        <taxon>Christiangramia</taxon>
    </lineage>
</organism>
<accession>A0ABT0YYV6</accession>
<dbReference type="SUPFAM" id="SSF51445">
    <property type="entry name" value="(Trans)glycosidases"/>
    <property type="match status" value="1"/>
</dbReference>
<dbReference type="Proteomes" id="UP001155077">
    <property type="component" value="Unassembled WGS sequence"/>
</dbReference>
<dbReference type="CDD" id="cd11313">
    <property type="entry name" value="AmyAc_arch_bac_AmyA"/>
    <property type="match status" value="1"/>
</dbReference>
<comment type="caution">
    <text evidence="2">The sequence shown here is derived from an EMBL/GenBank/DDBJ whole genome shotgun (WGS) entry which is preliminary data.</text>
</comment>
<dbReference type="GO" id="GO:0016787">
    <property type="term" value="F:hydrolase activity"/>
    <property type="evidence" value="ECO:0007669"/>
    <property type="project" value="UniProtKB-KW"/>
</dbReference>
<dbReference type="InterPro" id="IPR006047">
    <property type="entry name" value="GH13_cat_dom"/>
</dbReference>
<dbReference type="PANTHER" id="PTHR47786:SF2">
    <property type="entry name" value="GLYCOSYL HYDROLASE FAMILY 13 CATALYTIC DOMAIN-CONTAINING PROTEIN"/>
    <property type="match status" value="1"/>
</dbReference>
<name>A0ABT0YYV6_9FLAO</name>
<dbReference type="Pfam" id="PF00128">
    <property type="entry name" value="Alpha-amylase"/>
    <property type="match status" value="1"/>
</dbReference>
<keyword evidence="3" id="KW-1185">Reference proteome</keyword>
<dbReference type="Gene3D" id="3.20.20.80">
    <property type="entry name" value="Glycosidases"/>
    <property type="match status" value="1"/>
</dbReference>
<dbReference type="PROSITE" id="PS51257">
    <property type="entry name" value="PROKAR_LIPOPROTEIN"/>
    <property type="match status" value="1"/>
</dbReference>
<dbReference type="Pfam" id="PF16657">
    <property type="entry name" value="Malt_amylase_C"/>
    <property type="match status" value="1"/>
</dbReference>
<dbReference type="PANTHER" id="PTHR47786">
    <property type="entry name" value="ALPHA-1,4-GLUCAN:MALTOSE-1-PHOSPHATE MALTOSYLTRANSFERASE"/>
    <property type="match status" value="1"/>
</dbReference>
<proteinExistence type="predicted"/>
<dbReference type="SMART" id="SM00642">
    <property type="entry name" value="Aamy"/>
    <property type="match status" value="1"/>
</dbReference>
<evidence type="ECO:0000313" key="2">
    <source>
        <dbReference type="EMBL" id="MCM8568318.1"/>
    </source>
</evidence>
<dbReference type="Gene3D" id="2.60.40.1180">
    <property type="entry name" value="Golgi alpha-mannosidase II"/>
    <property type="match status" value="1"/>
</dbReference>
<reference evidence="2" key="1">
    <citation type="submission" date="2022-06" db="EMBL/GenBank/DDBJ databases">
        <title>Gramella sediminis sp. nov., isolated from deep-sea sediment of the Indian Ocean.</title>
        <authorList>
            <person name="Yang L."/>
        </authorList>
    </citation>
    <scope>NUCLEOTIDE SEQUENCE</scope>
    <source>
        <strain evidence="2">HMD3159</strain>
    </source>
</reference>
<dbReference type="RefSeq" id="WP_252110715.1">
    <property type="nucleotide sequence ID" value="NZ_JAMSCK010000001.1"/>
</dbReference>
<protein>
    <submittedName>
        <fullName evidence="2">Alpha-amylase family glycosyl hydrolase</fullName>
    </submittedName>
</protein>